<reference evidence="1 2" key="1">
    <citation type="submission" date="2022-03" db="EMBL/GenBank/DDBJ databases">
        <title>Hymenobactersp. isolated from the air.</title>
        <authorList>
            <person name="Won M."/>
            <person name="Kwon S.-W."/>
        </authorList>
    </citation>
    <scope>NUCLEOTIDE SEQUENCE [LARGE SCALE GENOMIC DNA]</scope>
    <source>
        <strain evidence="1 2">KACC 21982</strain>
    </source>
</reference>
<protein>
    <submittedName>
        <fullName evidence="1">Uncharacterized protein</fullName>
    </submittedName>
</protein>
<name>A0ABY4D6C9_9BACT</name>
<evidence type="ECO:0000313" key="1">
    <source>
        <dbReference type="EMBL" id="UOG76781.1"/>
    </source>
</evidence>
<sequence length="163" mass="19062">MLSIEEGLIVFVERSALEVGTVRYSPSFRIKTKDVVLIGYAPRLIIDDKSGFLILVDRKCKVHYFNVDVVGSEALRQLEKQFEFSLQHDTRYYSWDDYKAGITEVIYPTSLRGKPLFKSWSWFSPRGFMKNISYKMSMGNPMWDRITNEMKAYINSHQPNRVS</sequence>
<gene>
    <name evidence="1" type="ORF">MTX78_09300</name>
</gene>
<dbReference type="EMBL" id="CP094669">
    <property type="protein sequence ID" value="UOG76781.1"/>
    <property type="molecule type" value="Genomic_DNA"/>
</dbReference>
<dbReference type="Proteomes" id="UP000831113">
    <property type="component" value="Chromosome"/>
</dbReference>
<evidence type="ECO:0000313" key="2">
    <source>
        <dbReference type="Proteomes" id="UP000831113"/>
    </source>
</evidence>
<dbReference type="RefSeq" id="WP_243801973.1">
    <property type="nucleotide sequence ID" value="NZ_CP094669.1"/>
</dbReference>
<accession>A0ABY4D6C9</accession>
<keyword evidence="2" id="KW-1185">Reference proteome</keyword>
<organism evidence="1 2">
    <name type="scientific">Hymenobacter tibetensis</name>
    <dbReference type="NCBI Taxonomy" id="497967"/>
    <lineage>
        <taxon>Bacteria</taxon>
        <taxon>Pseudomonadati</taxon>
        <taxon>Bacteroidota</taxon>
        <taxon>Cytophagia</taxon>
        <taxon>Cytophagales</taxon>
        <taxon>Hymenobacteraceae</taxon>
        <taxon>Hymenobacter</taxon>
    </lineage>
</organism>
<proteinExistence type="predicted"/>